<feature type="domain" description="Selenoprotein P N-terminal" evidence="7">
    <location>
        <begin position="1"/>
        <end position="130"/>
    </location>
</feature>
<evidence type="ECO:0000256" key="6">
    <source>
        <dbReference type="SAM" id="MobiDB-lite"/>
    </source>
</evidence>
<keyword evidence="4" id="KW-0712">Selenocysteine</keyword>
<comment type="subcellular location">
    <subcellularLocation>
        <location evidence="1">Secreted</location>
    </subcellularLocation>
</comment>
<dbReference type="GO" id="GO:0001887">
    <property type="term" value="P:selenium compound metabolic process"/>
    <property type="evidence" value="ECO:0007669"/>
    <property type="project" value="TreeGrafter"/>
</dbReference>
<comment type="caution">
    <text evidence="8">The sequence shown here is derived from an EMBL/GenBank/DDBJ whole genome shotgun (WGS) entry which is preliminary data.</text>
</comment>
<dbReference type="PANTHER" id="PTHR10105">
    <property type="entry name" value="SELENOPROTEIN P"/>
    <property type="match status" value="1"/>
</dbReference>
<dbReference type="OrthoDB" id="6134775at2759"/>
<evidence type="ECO:0000256" key="4">
    <source>
        <dbReference type="ARBA" id="ARBA00022933"/>
    </source>
</evidence>
<name>A0A8K0KET8_LADFU</name>
<feature type="compositionally biased region" description="Acidic residues" evidence="6">
    <location>
        <begin position="331"/>
        <end position="347"/>
    </location>
</feature>
<dbReference type="GO" id="GO:0005576">
    <property type="term" value="C:extracellular region"/>
    <property type="evidence" value="ECO:0007669"/>
    <property type="project" value="UniProtKB-SubCell"/>
</dbReference>
<evidence type="ECO:0000256" key="5">
    <source>
        <dbReference type="ARBA" id="ARBA00023180"/>
    </source>
</evidence>
<dbReference type="EMBL" id="KZ308690">
    <property type="protein sequence ID" value="KAG8233157.1"/>
    <property type="molecule type" value="Genomic_DNA"/>
</dbReference>
<dbReference type="PANTHER" id="PTHR10105:SF2">
    <property type="entry name" value="AGAP003297-PA"/>
    <property type="match status" value="1"/>
</dbReference>
<dbReference type="InterPro" id="IPR037941">
    <property type="entry name" value="SeP"/>
</dbReference>
<keyword evidence="5" id="KW-0325">Glycoprotein</keyword>
<accession>A0A8K0KET8</accession>
<evidence type="ECO:0000313" key="9">
    <source>
        <dbReference type="Proteomes" id="UP000792457"/>
    </source>
</evidence>
<evidence type="ECO:0000256" key="2">
    <source>
        <dbReference type="ARBA" id="ARBA00022525"/>
    </source>
</evidence>
<protein>
    <recommendedName>
        <fullName evidence="7">Selenoprotein P N-terminal domain-containing protein</fullName>
    </recommendedName>
</protein>
<proteinExistence type="predicted"/>
<evidence type="ECO:0000313" key="8">
    <source>
        <dbReference type="EMBL" id="KAG8233157.1"/>
    </source>
</evidence>
<dbReference type="AlphaFoldDB" id="A0A8K0KET8"/>
<dbReference type="GO" id="GO:0008430">
    <property type="term" value="F:selenium binding"/>
    <property type="evidence" value="ECO:0007669"/>
    <property type="project" value="InterPro"/>
</dbReference>
<keyword evidence="3" id="KW-0732">Signal</keyword>
<organism evidence="8 9">
    <name type="scientific">Ladona fulva</name>
    <name type="common">Scarce chaser dragonfly</name>
    <name type="synonym">Libellula fulva</name>
    <dbReference type="NCBI Taxonomy" id="123851"/>
    <lineage>
        <taxon>Eukaryota</taxon>
        <taxon>Metazoa</taxon>
        <taxon>Ecdysozoa</taxon>
        <taxon>Arthropoda</taxon>
        <taxon>Hexapoda</taxon>
        <taxon>Insecta</taxon>
        <taxon>Pterygota</taxon>
        <taxon>Palaeoptera</taxon>
        <taxon>Odonata</taxon>
        <taxon>Epiprocta</taxon>
        <taxon>Anisoptera</taxon>
        <taxon>Libelluloidea</taxon>
        <taxon>Libellulidae</taxon>
        <taxon>Ladona</taxon>
    </lineage>
</organism>
<evidence type="ECO:0000256" key="1">
    <source>
        <dbReference type="ARBA" id="ARBA00004613"/>
    </source>
</evidence>
<keyword evidence="9" id="KW-1185">Reference proteome</keyword>
<feature type="region of interest" description="Disordered" evidence="6">
    <location>
        <begin position="322"/>
        <end position="348"/>
    </location>
</feature>
<dbReference type="InterPro" id="IPR007671">
    <property type="entry name" value="Selenoprotein-P_N"/>
</dbReference>
<keyword evidence="2" id="KW-0964">Secreted</keyword>
<reference evidence="8" key="1">
    <citation type="submission" date="2013-04" db="EMBL/GenBank/DDBJ databases">
        <authorList>
            <person name="Qu J."/>
            <person name="Murali S.C."/>
            <person name="Bandaranaike D."/>
            <person name="Bellair M."/>
            <person name="Blankenburg K."/>
            <person name="Chao H."/>
            <person name="Dinh H."/>
            <person name="Doddapaneni H."/>
            <person name="Downs B."/>
            <person name="Dugan-Rocha S."/>
            <person name="Elkadiri S."/>
            <person name="Gnanaolivu R.D."/>
            <person name="Hernandez B."/>
            <person name="Javaid M."/>
            <person name="Jayaseelan J.C."/>
            <person name="Lee S."/>
            <person name="Li M."/>
            <person name="Ming W."/>
            <person name="Munidasa M."/>
            <person name="Muniz J."/>
            <person name="Nguyen L."/>
            <person name="Ongeri F."/>
            <person name="Osuji N."/>
            <person name="Pu L.-L."/>
            <person name="Puazo M."/>
            <person name="Qu C."/>
            <person name="Quiroz J."/>
            <person name="Raj R."/>
            <person name="Weissenberger G."/>
            <person name="Xin Y."/>
            <person name="Zou X."/>
            <person name="Han Y."/>
            <person name="Richards S."/>
            <person name="Worley K."/>
            <person name="Muzny D."/>
            <person name="Gibbs R."/>
        </authorList>
    </citation>
    <scope>NUCLEOTIDE SEQUENCE</scope>
    <source>
        <strain evidence="8">Sampled in the wild</strain>
    </source>
</reference>
<dbReference type="Proteomes" id="UP000792457">
    <property type="component" value="Unassembled WGS sequence"/>
</dbReference>
<evidence type="ECO:0000256" key="3">
    <source>
        <dbReference type="ARBA" id="ARBA00022729"/>
    </source>
</evidence>
<reference evidence="8" key="2">
    <citation type="submission" date="2017-10" db="EMBL/GenBank/DDBJ databases">
        <title>Ladona fulva Genome sequencing and assembly.</title>
        <authorList>
            <person name="Murali S."/>
            <person name="Richards S."/>
            <person name="Bandaranaike D."/>
            <person name="Bellair M."/>
            <person name="Blankenburg K."/>
            <person name="Chao H."/>
            <person name="Dinh H."/>
            <person name="Doddapaneni H."/>
            <person name="Dugan-Rocha S."/>
            <person name="Elkadiri S."/>
            <person name="Gnanaolivu R."/>
            <person name="Hernandez B."/>
            <person name="Skinner E."/>
            <person name="Javaid M."/>
            <person name="Lee S."/>
            <person name="Li M."/>
            <person name="Ming W."/>
            <person name="Munidasa M."/>
            <person name="Muniz J."/>
            <person name="Nguyen L."/>
            <person name="Hughes D."/>
            <person name="Osuji N."/>
            <person name="Pu L.-L."/>
            <person name="Puazo M."/>
            <person name="Qu C."/>
            <person name="Quiroz J."/>
            <person name="Raj R."/>
            <person name="Weissenberger G."/>
            <person name="Xin Y."/>
            <person name="Zou X."/>
            <person name="Han Y."/>
            <person name="Worley K."/>
            <person name="Muzny D."/>
            <person name="Gibbs R."/>
        </authorList>
    </citation>
    <scope>NUCLEOTIDE SEQUENCE</scope>
    <source>
        <strain evidence="8">Sampled in the wild</strain>
    </source>
</reference>
<sequence length="369" mass="41182">MDELRVRLKAAGFGDVRLVIINAGSSAHAGLALQAAARAVPVLQDNDILSPSIWELMGAAKDDIMVFDRCGHLTYHVIMPWSLLTYPYVKAAVLSTYHDKPCGPCNRTSVSHHHDQHQANGESEQSAVNASYAEQLLLSQHMIQQTVSPIITNTSDVPDEPLETSIMAPPTQNNDSNYQEAMTLSNLDINTEQGDNKYQETTTAASSGEYGDVDDLPLRVIIRYPHSHQDNKGIVRKHETLVMRTGDADYHGHLDEEVVTQEPESLAPVDTQRNAIRRNNGSHSAVDRMDILFRDYPLWRNTWLNRSSGVENGTVQVDNTVRARVGGADETNGEENQNGEEGEDDESQDIKQKMIEHYKKLLPWINYTL</sequence>
<dbReference type="Pfam" id="PF04592">
    <property type="entry name" value="SelP_N"/>
    <property type="match status" value="1"/>
</dbReference>
<evidence type="ECO:0000259" key="7">
    <source>
        <dbReference type="Pfam" id="PF04592"/>
    </source>
</evidence>
<gene>
    <name evidence="8" type="ORF">J437_LFUL014109</name>
</gene>